<name>A0A8J2K1F9_9HEXA</name>
<proteinExistence type="predicted"/>
<evidence type="ECO:0000313" key="1">
    <source>
        <dbReference type="EMBL" id="CAG7731438.1"/>
    </source>
</evidence>
<dbReference type="AlphaFoldDB" id="A0A8J2K1F9"/>
<comment type="caution">
    <text evidence="1">The sequence shown here is derived from an EMBL/GenBank/DDBJ whole genome shotgun (WGS) entry which is preliminary data.</text>
</comment>
<accession>A0A8J2K1F9</accession>
<evidence type="ECO:0000313" key="2">
    <source>
        <dbReference type="Proteomes" id="UP000708208"/>
    </source>
</evidence>
<keyword evidence="2" id="KW-1185">Reference proteome</keyword>
<sequence length="206" mass="23518">MTNLLDSVLTDPQYYLWSDSKISGPSKVDEGFSEAFSFKGHSSYCFVLCSFAISRDLRFSCTIEIVNCLSVPLRNRNRWYCNSENNTFLSMEILPLHRESFFASDQTNLKVMISYEIISTDLNLVIGLKLGPGGKSFAAAFVRFPVVTGKKKLEKLMDENQWKIHDYKTILKASEGMKLIAIRNIRAEICMTDEERSVLKIRIFAV</sequence>
<gene>
    <name evidence="1" type="ORF">AFUS01_LOCUS20027</name>
</gene>
<organism evidence="1 2">
    <name type="scientific">Allacma fusca</name>
    <dbReference type="NCBI Taxonomy" id="39272"/>
    <lineage>
        <taxon>Eukaryota</taxon>
        <taxon>Metazoa</taxon>
        <taxon>Ecdysozoa</taxon>
        <taxon>Arthropoda</taxon>
        <taxon>Hexapoda</taxon>
        <taxon>Collembola</taxon>
        <taxon>Symphypleona</taxon>
        <taxon>Sminthuridae</taxon>
        <taxon>Allacma</taxon>
    </lineage>
</organism>
<protein>
    <submittedName>
        <fullName evidence="1">Uncharacterized protein</fullName>
    </submittedName>
</protein>
<dbReference type="EMBL" id="CAJVCH010212718">
    <property type="protein sequence ID" value="CAG7731438.1"/>
    <property type="molecule type" value="Genomic_DNA"/>
</dbReference>
<dbReference type="Proteomes" id="UP000708208">
    <property type="component" value="Unassembled WGS sequence"/>
</dbReference>
<reference evidence="1" key="1">
    <citation type="submission" date="2021-06" db="EMBL/GenBank/DDBJ databases">
        <authorList>
            <person name="Hodson N. C."/>
            <person name="Mongue J. A."/>
            <person name="Jaron S. K."/>
        </authorList>
    </citation>
    <scope>NUCLEOTIDE SEQUENCE</scope>
</reference>